<dbReference type="Gene3D" id="3.10.580.10">
    <property type="entry name" value="CBS-domain"/>
    <property type="match status" value="1"/>
</dbReference>
<name>A0ABS9UB18_9BACL</name>
<dbReference type="NCBIfam" id="TIGR00254">
    <property type="entry name" value="GGDEF"/>
    <property type="match status" value="1"/>
</dbReference>
<dbReference type="InterPro" id="IPR000160">
    <property type="entry name" value="GGDEF_dom"/>
</dbReference>
<dbReference type="SMART" id="SM00267">
    <property type="entry name" value="GGDEF"/>
    <property type="match status" value="1"/>
</dbReference>
<comment type="caution">
    <text evidence="2">The sequence shown here is derived from an EMBL/GenBank/DDBJ whole genome shotgun (WGS) entry which is preliminary data.</text>
</comment>
<dbReference type="PROSITE" id="PS50887">
    <property type="entry name" value="GGDEF"/>
    <property type="match status" value="1"/>
</dbReference>
<feature type="domain" description="GGDEF" evidence="1">
    <location>
        <begin position="162"/>
        <end position="312"/>
    </location>
</feature>
<dbReference type="PANTHER" id="PTHR45138:SF25">
    <property type="entry name" value="GGDEF DOMAIN PROTEIN"/>
    <property type="match status" value="1"/>
</dbReference>
<dbReference type="SUPFAM" id="SSF55073">
    <property type="entry name" value="Nucleotide cyclase"/>
    <property type="match status" value="1"/>
</dbReference>
<dbReference type="PANTHER" id="PTHR45138">
    <property type="entry name" value="REGULATORY COMPONENTS OF SENSORY TRANSDUCTION SYSTEM"/>
    <property type="match status" value="1"/>
</dbReference>
<evidence type="ECO:0000259" key="1">
    <source>
        <dbReference type="PROSITE" id="PS50887"/>
    </source>
</evidence>
<dbReference type="SUPFAM" id="SSF54631">
    <property type="entry name" value="CBS-domain pair"/>
    <property type="match status" value="1"/>
</dbReference>
<dbReference type="InterPro" id="IPR046342">
    <property type="entry name" value="CBS_dom_sf"/>
</dbReference>
<evidence type="ECO:0000313" key="2">
    <source>
        <dbReference type="EMBL" id="MCH7321369.1"/>
    </source>
</evidence>
<dbReference type="Proteomes" id="UP001316087">
    <property type="component" value="Unassembled WGS sequence"/>
</dbReference>
<sequence>MFTIGHIVEEAEWIDEQVKNKEVNQKFVQQPTLRGIVIVKDQTPVGHIPRSHFYQKIGTLYGYNLYMGRANTLLAKANPLVVDVTISLADASKLAMARNEEDLYDDLIVTENNCFVGIVSVRTLLLKLAEAEITRASALNPLSSLPGNQMINHKINDLLSAERFSLIYIDVDRFKIFNDLYGFNRGDKVLLYLTTILKKCVLSQDDFLGHIGGDDFVIVVPHFDVTLLCENIITHFQKSIHQFYDAEHLEHPPIVKDRNGNEILLEPMTLSIAVVSNEHQIFADEHELSHTVAQVKKRCKMQEDNSIIFHNPALAIH</sequence>
<dbReference type="InterPro" id="IPR050469">
    <property type="entry name" value="Diguanylate_Cyclase"/>
</dbReference>
<dbReference type="InterPro" id="IPR043128">
    <property type="entry name" value="Rev_trsase/Diguanyl_cyclase"/>
</dbReference>
<proteinExistence type="predicted"/>
<keyword evidence="3" id="KW-1185">Reference proteome</keyword>
<dbReference type="Gene3D" id="3.30.70.270">
    <property type="match status" value="1"/>
</dbReference>
<dbReference type="Pfam" id="PF00571">
    <property type="entry name" value="CBS"/>
    <property type="match status" value="1"/>
</dbReference>
<dbReference type="CDD" id="cd01949">
    <property type="entry name" value="GGDEF"/>
    <property type="match status" value="1"/>
</dbReference>
<dbReference type="EMBL" id="JAKZFC010000001">
    <property type="protein sequence ID" value="MCH7321369.1"/>
    <property type="molecule type" value="Genomic_DNA"/>
</dbReference>
<protein>
    <submittedName>
        <fullName evidence="2">GGDEF domain-containing protein</fullName>
    </submittedName>
</protein>
<dbReference type="InterPro" id="IPR000644">
    <property type="entry name" value="CBS_dom"/>
</dbReference>
<gene>
    <name evidence="2" type="ORF">LZ480_05635</name>
</gene>
<dbReference type="RefSeq" id="WP_241368398.1">
    <property type="nucleotide sequence ID" value="NZ_JAKZFC010000001.1"/>
</dbReference>
<accession>A0ABS9UB18</accession>
<organism evidence="2 3">
    <name type="scientific">Solibacillus palustris</name>
    <dbReference type="NCBI Taxonomy" id="2908203"/>
    <lineage>
        <taxon>Bacteria</taxon>
        <taxon>Bacillati</taxon>
        <taxon>Bacillota</taxon>
        <taxon>Bacilli</taxon>
        <taxon>Bacillales</taxon>
        <taxon>Caryophanaceae</taxon>
        <taxon>Solibacillus</taxon>
    </lineage>
</organism>
<dbReference type="InterPro" id="IPR029787">
    <property type="entry name" value="Nucleotide_cyclase"/>
</dbReference>
<reference evidence="2 3" key="1">
    <citation type="submission" date="2022-03" db="EMBL/GenBank/DDBJ databases">
        <authorList>
            <person name="Jo J.-H."/>
            <person name="Im W.-T."/>
        </authorList>
    </citation>
    <scope>NUCLEOTIDE SEQUENCE [LARGE SCALE GENOMIC DNA]</scope>
    <source>
        <strain evidence="2 3">MA9</strain>
    </source>
</reference>
<dbReference type="Pfam" id="PF00990">
    <property type="entry name" value="GGDEF"/>
    <property type="match status" value="1"/>
</dbReference>
<evidence type="ECO:0000313" key="3">
    <source>
        <dbReference type="Proteomes" id="UP001316087"/>
    </source>
</evidence>